<dbReference type="EMBL" id="JOJR01001080">
    <property type="protein sequence ID" value="RCN32497.1"/>
    <property type="molecule type" value="Genomic_DNA"/>
</dbReference>
<accession>A0A368FQL0</accession>
<gene>
    <name evidence="1" type="ORF">ANCCAN_21700</name>
</gene>
<comment type="caution">
    <text evidence="1">The sequence shown here is derived from an EMBL/GenBank/DDBJ whole genome shotgun (WGS) entry which is preliminary data.</text>
</comment>
<keyword evidence="2" id="KW-1185">Reference proteome</keyword>
<evidence type="ECO:0000313" key="2">
    <source>
        <dbReference type="Proteomes" id="UP000252519"/>
    </source>
</evidence>
<sequence>MHSEESALCGTSLFVWRWGLWDTVRVSSRKTQTVSLAAVAATLTLTPVMVKEDFSDDTVRAAMDHLLLESSGER</sequence>
<evidence type="ECO:0000313" key="1">
    <source>
        <dbReference type="EMBL" id="RCN32497.1"/>
    </source>
</evidence>
<proteinExistence type="predicted"/>
<dbReference type="Proteomes" id="UP000252519">
    <property type="component" value="Unassembled WGS sequence"/>
</dbReference>
<name>A0A368FQL0_ANCCA</name>
<reference evidence="1 2" key="1">
    <citation type="submission" date="2014-10" db="EMBL/GenBank/DDBJ databases">
        <title>Draft genome of the hookworm Ancylostoma caninum.</title>
        <authorList>
            <person name="Mitreva M."/>
        </authorList>
    </citation>
    <scope>NUCLEOTIDE SEQUENCE [LARGE SCALE GENOMIC DNA]</scope>
    <source>
        <strain evidence="1 2">Baltimore</strain>
    </source>
</reference>
<dbReference type="AlphaFoldDB" id="A0A368FQL0"/>
<organism evidence="1 2">
    <name type="scientific">Ancylostoma caninum</name>
    <name type="common">Dog hookworm</name>
    <dbReference type="NCBI Taxonomy" id="29170"/>
    <lineage>
        <taxon>Eukaryota</taxon>
        <taxon>Metazoa</taxon>
        <taxon>Ecdysozoa</taxon>
        <taxon>Nematoda</taxon>
        <taxon>Chromadorea</taxon>
        <taxon>Rhabditida</taxon>
        <taxon>Rhabditina</taxon>
        <taxon>Rhabditomorpha</taxon>
        <taxon>Strongyloidea</taxon>
        <taxon>Ancylostomatidae</taxon>
        <taxon>Ancylostomatinae</taxon>
        <taxon>Ancylostoma</taxon>
    </lineage>
</organism>
<protein>
    <submittedName>
        <fullName evidence="1">Uncharacterized protein</fullName>
    </submittedName>
</protein>